<evidence type="ECO:0000256" key="2">
    <source>
        <dbReference type="ARBA" id="ARBA00022679"/>
    </source>
</evidence>
<evidence type="ECO:0000256" key="1">
    <source>
        <dbReference type="ARBA" id="ARBA00022603"/>
    </source>
</evidence>
<dbReference type="Proteomes" id="UP001218895">
    <property type="component" value="Chromosome"/>
</dbReference>
<dbReference type="GeneID" id="79948749"/>
<evidence type="ECO:0000256" key="3">
    <source>
        <dbReference type="ARBA" id="ARBA00022691"/>
    </source>
</evidence>
<evidence type="ECO:0000313" key="6">
    <source>
        <dbReference type="Proteomes" id="UP001218895"/>
    </source>
</evidence>
<keyword evidence="2" id="KW-0808">Transferase</keyword>
<dbReference type="InterPro" id="IPR029063">
    <property type="entry name" value="SAM-dependent_MTases_sf"/>
</dbReference>
<dbReference type="PANTHER" id="PTHR43464:SF19">
    <property type="entry name" value="UBIQUINONE BIOSYNTHESIS O-METHYLTRANSFERASE, MITOCHONDRIAL"/>
    <property type="match status" value="1"/>
</dbReference>
<keyword evidence="3" id="KW-0949">S-adenosyl-L-methionine</keyword>
<dbReference type="PANTHER" id="PTHR43464">
    <property type="entry name" value="METHYLTRANSFERASE"/>
    <property type="match status" value="1"/>
</dbReference>
<keyword evidence="6" id="KW-1185">Reference proteome</keyword>
<keyword evidence="1 5" id="KW-0489">Methyltransferase</keyword>
<dbReference type="GO" id="GO:0032259">
    <property type="term" value="P:methylation"/>
    <property type="evidence" value="ECO:0007669"/>
    <property type="project" value="UniProtKB-KW"/>
</dbReference>
<dbReference type="RefSeq" id="WP_278099670.1">
    <property type="nucleotide sequence ID" value="NZ_CP091092.1"/>
</dbReference>
<evidence type="ECO:0000259" key="4">
    <source>
        <dbReference type="Pfam" id="PF13847"/>
    </source>
</evidence>
<dbReference type="AlphaFoldDB" id="A0AAF0FUP8"/>
<dbReference type="SUPFAM" id="SSF53335">
    <property type="entry name" value="S-adenosyl-L-methionine-dependent methyltransferases"/>
    <property type="match status" value="1"/>
</dbReference>
<gene>
    <name evidence="5" type="ORF">L1994_00095</name>
</gene>
<dbReference type="KEGG" id="manq:L1994_00095"/>
<evidence type="ECO:0000313" key="5">
    <source>
        <dbReference type="EMBL" id="WFN36833.1"/>
    </source>
</evidence>
<dbReference type="Pfam" id="PF13847">
    <property type="entry name" value="Methyltransf_31"/>
    <property type="match status" value="1"/>
</dbReference>
<organism evidence="5 6">
    <name type="scientific">Methanomicrobium antiquum</name>
    <dbReference type="NCBI Taxonomy" id="487686"/>
    <lineage>
        <taxon>Archaea</taxon>
        <taxon>Methanobacteriati</taxon>
        <taxon>Methanobacteriota</taxon>
        <taxon>Stenosarchaea group</taxon>
        <taxon>Methanomicrobia</taxon>
        <taxon>Methanomicrobiales</taxon>
        <taxon>Methanomicrobiaceae</taxon>
        <taxon>Methanomicrobium</taxon>
    </lineage>
</organism>
<name>A0AAF0FUP8_9EURY</name>
<feature type="domain" description="Methyltransferase" evidence="4">
    <location>
        <begin position="47"/>
        <end position="165"/>
    </location>
</feature>
<reference evidence="5" key="1">
    <citation type="submission" date="2022-01" db="EMBL/GenBank/DDBJ databases">
        <title>Complete genome of Methanomicrobium antiquum DSM 21220.</title>
        <authorList>
            <person name="Chen S.-C."/>
            <person name="You Y.-T."/>
            <person name="Zhou Y.-Z."/>
            <person name="Lai M.-C."/>
        </authorList>
    </citation>
    <scope>NUCLEOTIDE SEQUENCE</scope>
    <source>
        <strain evidence="5">DSM 21220</strain>
    </source>
</reference>
<protein>
    <submittedName>
        <fullName evidence="5">Class I SAM-dependent methyltransferase</fullName>
    </submittedName>
</protein>
<accession>A0AAF0FUP8</accession>
<dbReference type="CDD" id="cd02440">
    <property type="entry name" value="AdoMet_MTases"/>
    <property type="match status" value="1"/>
</dbReference>
<proteinExistence type="predicted"/>
<sequence length="209" mass="23768">MTKYKTKNEKETEDRICRFSPLHVKMLDNSFRRYLLNPKKILQGYVKPGMNVIDIGCGPGVLTREIVKFSGAKGTVTACDVQEEMIEYARKKLCGIDNFGRIKWHVCSSDSLDLGNESCFDFALSFFMVHEVPDMNCLFREVFNLLKPGGIYLIAEPAFHVSKEAFYRTVKAAEICGFITAEMKKFSMGHLAVFEKPENFGENSFQGEN</sequence>
<dbReference type="InterPro" id="IPR025714">
    <property type="entry name" value="Methyltranfer_dom"/>
</dbReference>
<dbReference type="GO" id="GO:0008168">
    <property type="term" value="F:methyltransferase activity"/>
    <property type="evidence" value="ECO:0007669"/>
    <property type="project" value="UniProtKB-KW"/>
</dbReference>
<dbReference type="Gene3D" id="3.40.50.150">
    <property type="entry name" value="Vaccinia Virus protein VP39"/>
    <property type="match status" value="1"/>
</dbReference>
<dbReference type="EMBL" id="CP091092">
    <property type="protein sequence ID" value="WFN36833.1"/>
    <property type="molecule type" value="Genomic_DNA"/>
</dbReference>